<dbReference type="PANTHER" id="PTHR43201:SF5">
    <property type="entry name" value="MEDIUM-CHAIN ACYL-COA LIGASE ACSF2, MITOCHONDRIAL"/>
    <property type="match status" value="1"/>
</dbReference>
<proteinExistence type="inferred from homology"/>
<keyword evidence="3" id="KW-0472">Membrane</keyword>
<evidence type="ECO:0000256" key="3">
    <source>
        <dbReference type="SAM" id="Phobius"/>
    </source>
</evidence>
<dbReference type="InterPro" id="IPR042099">
    <property type="entry name" value="ANL_N_sf"/>
</dbReference>
<keyword evidence="2" id="KW-0436">Ligase</keyword>
<gene>
    <name evidence="6" type="ORF">F8568_010645</name>
</gene>
<protein>
    <submittedName>
        <fullName evidence="6">AMP-binding protein</fullName>
    </submittedName>
</protein>
<sequence length="523" mass="55327">MTVEYTAEVQASAPADLAAALREGAARRPADLVFHGESGTTETTSPEILERAGRVAAGLAGLGVRPGDVVAFQLTNRVENAIVHAAVLLCGAVALPIVPIYKLREVSFVLRQSGATALIAFCGMAAEIQAIRGGLPDLCAVIAIREGSDVPVPRGATDWTELELSEPLPIRAPAPSEEVAVLVYTSGTTTEPKGVQHTHRTLMAEMATLPGVRRNADGVVYLDAFPPGHVAGLNVVLRALIHGLSTVFMERWNAEVALDLIHRHGVTSSAGVPFHLAALLDAADHTGLGTGTLRDYLVGAASVPPVLVERAQRAGVAAYRSYGSSEHPTISSGTPDDPLIKRAHTDGRPMPGNEIRIVDAQGRDVPLGQDGEILSRGPELFPGYRDDALNATTFTQDGWLRTGDVGRIDEDGYLTVTDRLKDIIVRGGEKISSKEVEDLLAAHPAVAEAVAVAEPDERYGERVCAFAVLHPGASLDLDTVREHFAAAGAARQKTPERLILVDTLPRTAAGKVRKTELRASLNG</sequence>
<dbReference type="AlphaFoldDB" id="A0A6I4M762"/>
<dbReference type="Pfam" id="PF13193">
    <property type="entry name" value="AMP-binding_C"/>
    <property type="match status" value="1"/>
</dbReference>
<keyword evidence="3" id="KW-0812">Transmembrane</keyword>
<evidence type="ECO:0000256" key="1">
    <source>
        <dbReference type="ARBA" id="ARBA00006432"/>
    </source>
</evidence>
<evidence type="ECO:0000313" key="6">
    <source>
        <dbReference type="EMBL" id="MWA00830.1"/>
    </source>
</evidence>
<dbReference type="Proteomes" id="UP000462055">
    <property type="component" value="Unassembled WGS sequence"/>
</dbReference>
<dbReference type="Gene3D" id="3.40.50.12780">
    <property type="entry name" value="N-terminal domain of ligase-like"/>
    <property type="match status" value="1"/>
</dbReference>
<dbReference type="EMBL" id="WBMS02000007">
    <property type="protein sequence ID" value="MWA00830.1"/>
    <property type="molecule type" value="Genomic_DNA"/>
</dbReference>
<evidence type="ECO:0000313" key="7">
    <source>
        <dbReference type="Proteomes" id="UP000462055"/>
    </source>
</evidence>
<keyword evidence="7" id="KW-1185">Reference proteome</keyword>
<feature type="transmembrane region" description="Helical" evidence="3">
    <location>
        <begin position="81"/>
        <end position="101"/>
    </location>
</feature>
<evidence type="ECO:0000259" key="5">
    <source>
        <dbReference type="Pfam" id="PF13193"/>
    </source>
</evidence>
<dbReference type="SUPFAM" id="SSF56801">
    <property type="entry name" value="Acetyl-CoA synthetase-like"/>
    <property type="match status" value="1"/>
</dbReference>
<keyword evidence="3" id="KW-1133">Transmembrane helix</keyword>
<accession>A0A6I4M762</accession>
<feature type="domain" description="AMP-dependent synthetase/ligase" evidence="4">
    <location>
        <begin position="22"/>
        <end position="384"/>
    </location>
</feature>
<reference evidence="6" key="1">
    <citation type="submission" date="2019-12" db="EMBL/GenBank/DDBJ databases">
        <title>Actinomadura physcomitrii sp. nov., a novel actinomycete isolated from moss [Physcomitrium sphaericum (Ludw) Fuernr].</title>
        <authorList>
            <person name="Zhuang X."/>
        </authorList>
    </citation>
    <scope>NUCLEOTIDE SEQUENCE [LARGE SCALE GENOMIC DNA]</scope>
    <source>
        <strain evidence="6">LD22</strain>
    </source>
</reference>
<name>A0A6I4M762_9ACTN</name>
<organism evidence="6 7">
    <name type="scientific">Actinomadura physcomitrii</name>
    <dbReference type="NCBI Taxonomy" id="2650748"/>
    <lineage>
        <taxon>Bacteria</taxon>
        <taxon>Bacillati</taxon>
        <taxon>Actinomycetota</taxon>
        <taxon>Actinomycetes</taxon>
        <taxon>Streptosporangiales</taxon>
        <taxon>Thermomonosporaceae</taxon>
        <taxon>Actinomadura</taxon>
    </lineage>
</organism>
<dbReference type="InterPro" id="IPR025110">
    <property type="entry name" value="AMP-bd_C"/>
</dbReference>
<comment type="similarity">
    <text evidence="1">Belongs to the ATP-dependent AMP-binding enzyme family.</text>
</comment>
<dbReference type="Gene3D" id="3.30.300.30">
    <property type="match status" value="1"/>
</dbReference>
<dbReference type="InterPro" id="IPR000873">
    <property type="entry name" value="AMP-dep_synth/lig_dom"/>
</dbReference>
<dbReference type="Pfam" id="PF00501">
    <property type="entry name" value="AMP-binding"/>
    <property type="match status" value="1"/>
</dbReference>
<evidence type="ECO:0000259" key="4">
    <source>
        <dbReference type="Pfam" id="PF00501"/>
    </source>
</evidence>
<feature type="domain" description="AMP-binding enzyme C-terminal" evidence="5">
    <location>
        <begin position="435"/>
        <end position="511"/>
    </location>
</feature>
<evidence type="ECO:0000256" key="2">
    <source>
        <dbReference type="ARBA" id="ARBA00022598"/>
    </source>
</evidence>
<dbReference type="PANTHER" id="PTHR43201">
    <property type="entry name" value="ACYL-COA SYNTHETASE"/>
    <property type="match status" value="1"/>
</dbReference>
<dbReference type="GO" id="GO:0006631">
    <property type="term" value="P:fatty acid metabolic process"/>
    <property type="evidence" value="ECO:0007669"/>
    <property type="project" value="TreeGrafter"/>
</dbReference>
<dbReference type="GO" id="GO:0031956">
    <property type="term" value="F:medium-chain fatty acid-CoA ligase activity"/>
    <property type="evidence" value="ECO:0007669"/>
    <property type="project" value="TreeGrafter"/>
</dbReference>
<dbReference type="RefSeq" id="WP_151593365.1">
    <property type="nucleotide sequence ID" value="NZ_WBMS02000007.1"/>
</dbReference>
<comment type="caution">
    <text evidence="6">The sequence shown here is derived from an EMBL/GenBank/DDBJ whole genome shotgun (WGS) entry which is preliminary data.</text>
</comment>
<dbReference type="InterPro" id="IPR045851">
    <property type="entry name" value="AMP-bd_C_sf"/>
</dbReference>